<sequence length="137" mass="16123">MTDTRQRQNRQLSEMLYSITYVVYSFVVIASTVVCEKYELKITSNAPAVHGSTIEFHADLYTYGELDKGKYKFYWKDDAIPQHNYQNTTSEPHSDFSVTYSGDDYPPGWYTMEVVVEYTSWIIDYRLTSKRMEFEVT</sequence>
<proteinExistence type="predicted"/>
<keyword evidence="3" id="KW-1185">Reference proteome</keyword>
<comment type="caution">
    <text evidence="2">The sequence shown here is derived from an EMBL/GenBank/DDBJ whole genome shotgun (WGS) entry which is preliminary data.</text>
</comment>
<protein>
    <submittedName>
        <fullName evidence="2">Uncharacterized protein</fullName>
    </submittedName>
</protein>
<dbReference type="OrthoDB" id="6381995at2759"/>
<evidence type="ECO:0000313" key="3">
    <source>
        <dbReference type="Proteomes" id="UP001151699"/>
    </source>
</evidence>
<name>A0A9Q0MJD9_9DIPT</name>
<feature type="non-terminal residue" evidence="2">
    <location>
        <position position="1"/>
    </location>
</feature>
<keyword evidence="1" id="KW-1133">Transmembrane helix</keyword>
<dbReference type="EMBL" id="WJQU01002634">
    <property type="protein sequence ID" value="KAJ6632631.1"/>
    <property type="molecule type" value="Genomic_DNA"/>
</dbReference>
<organism evidence="2 3">
    <name type="scientific">Pseudolycoriella hygida</name>
    <dbReference type="NCBI Taxonomy" id="35572"/>
    <lineage>
        <taxon>Eukaryota</taxon>
        <taxon>Metazoa</taxon>
        <taxon>Ecdysozoa</taxon>
        <taxon>Arthropoda</taxon>
        <taxon>Hexapoda</taxon>
        <taxon>Insecta</taxon>
        <taxon>Pterygota</taxon>
        <taxon>Neoptera</taxon>
        <taxon>Endopterygota</taxon>
        <taxon>Diptera</taxon>
        <taxon>Nematocera</taxon>
        <taxon>Sciaroidea</taxon>
        <taxon>Sciaridae</taxon>
        <taxon>Pseudolycoriella</taxon>
    </lineage>
</organism>
<evidence type="ECO:0000313" key="2">
    <source>
        <dbReference type="EMBL" id="KAJ6632631.1"/>
    </source>
</evidence>
<accession>A0A9Q0MJD9</accession>
<keyword evidence="1" id="KW-0812">Transmembrane</keyword>
<feature type="transmembrane region" description="Helical" evidence="1">
    <location>
        <begin position="15"/>
        <end position="34"/>
    </location>
</feature>
<dbReference type="Proteomes" id="UP001151699">
    <property type="component" value="Unassembled WGS sequence"/>
</dbReference>
<gene>
    <name evidence="2" type="ORF">Bhyg_16245</name>
</gene>
<dbReference type="AlphaFoldDB" id="A0A9Q0MJD9"/>
<reference evidence="2" key="1">
    <citation type="submission" date="2022-07" db="EMBL/GenBank/DDBJ databases">
        <authorList>
            <person name="Trinca V."/>
            <person name="Uliana J.V.C."/>
            <person name="Torres T.T."/>
            <person name="Ward R.J."/>
            <person name="Monesi N."/>
        </authorList>
    </citation>
    <scope>NUCLEOTIDE SEQUENCE</scope>
    <source>
        <strain evidence="2">HSMRA1968</strain>
        <tissue evidence="2">Whole embryos</tissue>
    </source>
</reference>
<evidence type="ECO:0000256" key="1">
    <source>
        <dbReference type="SAM" id="Phobius"/>
    </source>
</evidence>
<keyword evidence="1" id="KW-0472">Membrane</keyword>